<feature type="signal peptide" evidence="1">
    <location>
        <begin position="1"/>
        <end position="24"/>
    </location>
</feature>
<protein>
    <recommendedName>
        <fullName evidence="4">GerMN domain-containing protein</fullName>
    </recommendedName>
</protein>
<dbReference type="OrthoDB" id="2941778at2"/>
<evidence type="ECO:0008006" key="4">
    <source>
        <dbReference type="Google" id="ProtNLM"/>
    </source>
</evidence>
<dbReference type="PROSITE" id="PS51257">
    <property type="entry name" value="PROKAR_LIPOPROTEIN"/>
    <property type="match status" value="1"/>
</dbReference>
<reference evidence="2 3" key="1">
    <citation type="submission" date="2018-12" db="EMBL/GenBank/DDBJ databases">
        <authorList>
            <person name="Sun L."/>
            <person name="Chen Z."/>
        </authorList>
    </citation>
    <scope>NUCLEOTIDE SEQUENCE [LARGE SCALE GENOMIC DNA]</scope>
    <source>
        <strain evidence="2 3">LMG 29736</strain>
    </source>
</reference>
<dbReference type="RefSeq" id="WP_120117702.1">
    <property type="nucleotide sequence ID" value="NZ_QYTW02000018.1"/>
</dbReference>
<comment type="caution">
    <text evidence="2">The sequence shown here is derived from an EMBL/GenBank/DDBJ whole genome shotgun (WGS) entry which is preliminary data.</text>
</comment>
<accession>A0A429X588</accession>
<dbReference type="Proteomes" id="UP000287296">
    <property type="component" value="Unassembled WGS sequence"/>
</dbReference>
<dbReference type="AlphaFoldDB" id="A0A429X588"/>
<dbReference type="EMBL" id="QYTW02000018">
    <property type="protein sequence ID" value="RST58595.1"/>
    <property type="molecule type" value="Genomic_DNA"/>
</dbReference>
<keyword evidence="1" id="KW-0732">Signal</keyword>
<evidence type="ECO:0000313" key="2">
    <source>
        <dbReference type="EMBL" id="RST58595.1"/>
    </source>
</evidence>
<feature type="chain" id="PRO_5039456589" description="GerMN domain-containing protein" evidence="1">
    <location>
        <begin position="25"/>
        <end position="277"/>
    </location>
</feature>
<gene>
    <name evidence="2" type="ORF">D5F11_016300</name>
</gene>
<sequence>MKKLCFSLAAILLLTAGCSSEEVAEPKDEQLKEEVKKEPEKKGKNTINVEIDVEPVVEEDGKVHFIGKTNLPDYAELMFTLKGLDGYTAQSKETVLDGVIETGSFSNKGEGLPGKRYQLSIELSSTQDDKFVDVVGKEYENLTGDLIIESVLGKTMEYRSSFLIEGKGKKNYISPDEVEKVVNYIAIGEQDKLISVDVVDGEIKIVIEQAPHDLLPGEDLATNTYSKISDELLELESWDILTIQYVDIGTISMNRSEKERNEYGDYFPTQVIEERLE</sequence>
<evidence type="ECO:0000256" key="1">
    <source>
        <dbReference type="SAM" id="SignalP"/>
    </source>
</evidence>
<name>A0A429X588_SIMTE</name>
<evidence type="ECO:0000313" key="3">
    <source>
        <dbReference type="Proteomes" id="UP000287296"/>
    </source>
</evidence>
<organism evidence="2 3">
    <name type="scientific">Siminovitchia terrae</name>
    <name type="common">Bacillus terrae</name>
    <dbReference type="NCBI Taxonomy" id="1914933"/>
    <lineage>
        <taxon>Bacteria</taxon>
        <taxon>Bacillati</taxon>
        <taxon>Bacillota</taxon>
        <taxon>Bacilli</taxon>
        <taxon>Bacillales</taxon>
        <taxon>Bacillaceae</taxon>
        <taxon>Siminovitchia</taxon>
    </lineage>
</organism>
<proteinExistence type="predicted"/>